<organism evidence="1 2">
    <name type="scientific">Rangifer tarandus platyrhynchus</name>
    <name type="common">Svalbard reindeer</name>
    <dbReference type="NCBI Taxonomy" id="3082113"/>
    <lineage>
        <taxon>Eukaryota</taxon>
        <taxon>Metazoa</taxon>
        <taxon>Chordata</taxon>
        <taxon>Craniata</taxon>
        <taxon>Vertebrata</taxon>
        <taxon>Euteleostomi</taxon>
        <taxon>Mammalia</taxon>
        <taxon>Eutheria</taxon>
        <taxon>Laurasiatheria</taxon>
        <taxon>Artiodactyla</taxon>
        <taxon>Ruminantia</taxon>
        <taxon>Pecora</taxon>
        <taxon>Cervidae</taxon>
        <taxon>Odocoileinae</taxon>
        <taxon>Rangifer</taxon>
    </lineage>
</organism>
<sequence>MAPRGLLLHVTQSWCRDTRRCESLWPRAVGGGTLTWCPGDLPPTVSISVFRTQLLGADRVASRFMVQPFLLHLQCQRDAPQELSVMPVLGLPAPDPWTREMPWAPVWRCGQVSVSVALMHVSPHGISHLLPRIPSLRCSPCSSPVDTCLPVRV</sequence>
<dbReference type="Proteomes" id="UP001162501">
    <property type="component" value="Chromosome 1"/>
</dbReference>
<reference evidence="1" key="1">
    <citation type="submission" date="2023-05" db="EMBL/GenBank/DDBJ databases">
        <authorList>
            <consortium name="ELIXIR-Norway"/>
        </authorList>
    </citation>
    <scope>NUCLEOTIDE SEQUENCE</scope>
</reference>
<dbReference type="EMBL" id="OX596085">
    <property type="protein sequence ID" value="CAM9361108.1"/>
    <property type="molecule type" value="Genomic_DNA"/>
</dbReference>
<gene>
    <name evidence="1" type="ORF">MRATA1EN22A_LOCUS1481</name>
</gene>
<evidence type="ECO:0000313" key="1">
    <source>
        <dbReference type="EMBL" id="CAM9361108.1"/>
    </source>
</evidence>
<name>A0AC59Y3X3_RANTA</name>
<reference evidence="1" key="2">
    <citation type="submission" date="2025-03" db="EMBL/GenBank/DDBJ databases">
        <authorList>
            <consortium name="ELIXIR-Norway"/>
            <consortium name="Elixir Norway"/>
        </authorList>
    </citation>
    <scope>NUCLEOTIDE SEQUENCE</scope>
</reference>
<accession>A0AC59Y3X3</accession>
<protein>
    <submittedName>
        <fullName evidence="1">Uncharacterized protein</fullName>
    </submittedName>
</protein>
<proteinExistence type="predicted"/>
<evidence type="ECO:0000313" key="2">
    <source>
        <dbReference type="Proteomes" id="UP001162501"/>
    </source>
</evidence>